<accession>A0ABP5XTV6</accession>
<dbReference type="RefSeq" id="WP_344328894.1">
    <property type="nucleotide sequence ID" value="NZ_BAAASZ010000051.1"/>
</dbReference>
<comment type="caution">
    <text evidence="7">The sequence shown here is derived from an EMBL/GenBank/DDBJ whole genome shotgun (WGS) entry which is preliminary data.</text>
</comment>
<name>A0ABP5XTV6_9ACTN</name>
<feature type="transmembrane region" description="Helical" evidence="6">
    <location>
        <begin position="144"/>
        <end position="161"/>
    </location>
</feature>
<keyword evidence="8" id="KW-1185">Reference proteome</keyword>
<feature type="transmembrane region" description="Helical" evidence="6">
    <location>
        <begin position="113"/>
        <end position="132"/>
    </location>
</feature>
<feature type="transmembrane region" description="Helical" evidence="6">
    <location>
        <begin position="37"/>
        <end position="59"/>
    </location>
</feature>
<sequence length="445" mass="45376">MSAAPPGDAYRAVPVGGEDGRGGEGAGAAGIGTRGLVAFYVTSLIGAGVLGVPSVTASVAGPASVLAWLALAVASYPIAVMFAEMSARHVDCSGISALIRSGLGGRAGDTANVLLVLVYVVGNPVMGVISARYFCHLVGADETWVMYVAIGFMALSVAFNRMGIVMGARVQQAALVVLLLCLAGAVVLAAPAMSAEPFTPFAPHGWAAVGTAAVIAFFSFLGWENVSAVAEEVRDPARSFRRAIRVAVPVVGLVYVAVAAAYLAVPRPAGTMVLSALLEPGLSRTSVVVGDLVALTIVVVATNAWVLGASRLTLAAARQGLLPSALARVAPRTGAPDRALFALAVGYTAVLAAMGLSGLGEDRIVVLTSAVFLLLYIASAVAALRDRPTPAMRYGSLATGALAVFFLPFTGVALPVALLLALAAWLVAVRRRRSRTVSSRAKEAK</sequence>
<feature type="transmembrane region" description="Helical" evidence="6">
    <location>
        <begin position="205"/>
        <end position="223"/>
    </location>
</feature>
<protein>
    <submittedName>
        <fullName evidence="7">Amino acid permease</fullName>
    </submittedName>
</protein>
<evidence type="ECO:0000313" key="8">
    <source>
        <dbReference type="Proteomes" id="UP001501638"/>
    </source>
</evidence>
<keyword evidence="5 6" id="KW-0472">Membrane</keyword>
<evidence type="ECO:0000256" key="6">
    <source>
        <dbReference type="SAM" id="Phobius"/>
    </source>
</evidence>
<dbReference type="InterPro" id="IPR050367">
    <property type="entry name" value="APC_superfamily"/>
</dbReference>
<feature type="transmembrane region" description="Helical" evidence="6">
    <location>
        <begin position="413"/>
        <end position="430"/>
    </location>
</feature>
<feature type="transmembrane region" description="Helical" evidence="6">
    <location>
        <begin position="364"/>
        <end position="384"/>
    </location>
</feature>
<dbReference type="PANTHER" id="PTHR42770:SF13">
    <property type="entry name" value="L-METHIONINE_BRANCHED-CHAIN AMINO ACID EXPORTER YJEH"/>
    <property type="match status" value="1"/>
</dbReference>
<feature type="transmembrane region" description="Helical" evidence="6">
    <location>
        <begin position="65"/>
        <end position="83"/>
    </location>
</feature>
<feature type="transmembrane region" description="Helical" evidence="6">
    <location>
        <begin position="244"/>
        <end position="265"/>
    </location>
</feature>
<gene>
    <name evidence="7" type="ORF">GCM10010405_58600</name>
</gene>
<comment type="subcellular location">
    <subcellularLocation>
        <location evidence="1">Cell membrane</location>
        <topology evidence="1">Multi-pass membrane protein</topology>
    </subcellularLocation>
</comment>
<feature type="transmembrane region" description="Helical" evidence="6">
    <location>
        <begin position="173"/>
        <end position="193"/>
    </location>
</feature>
<evidence type="ECO:0000313" key="7">
    <source>
        <dbReference type="EMBL" id="GAA2466307.1"/>
    </source>
</evidence>
<evidence type="ECO:0000256" key="5">
    <source>
        <dbReference type="ARBA" id="ARBA00023136"/>
    </source>
</evidence>
<evidence type="ECO:0000256" key="4">
    <source>
        <dbReference type="ARBA" id="ARBA00022989"/>
    </source>
</evidence>
<dbReference type="Proteomes" id="UP001501638">
    <property type="component" value="Unassembled WGS sequence"/>
</dbReference>
<evidence type="ECO:0000256" key="3">
    <source>
        <dbReference type="ARBA" id="ARBA00022692"/>
    </source>
</evidence>
<dbReference type="PANTHER" id="PTHR42770">
    <property type="entry name" value="AMINO ACID TRANSPORTER-RELATED"/>
    <property type="match status" value="1"/>
</dbReference>
<evidence type="ECO:0000256" key="2">
    <source>
        <dbReference type="ARBA" id="ARBA00022475"/>
    </source>
</evidence>
<keyword evidence="3 6" id="KW-0812">Transmembrane</keyword>
<evidence type="ECO:0000256" key="1">
    <source>
        <dbReference type="ARBA" id="ARBA00004651"/>
    </source>
</evidence>
<dbReference type="Pfam" id="PF13520">
    <property type="entry name" value="AA_permease_2"/>
    <property type="match status" value="1"/>
</dbReference>
<dbReference type="Gene3D" id="1.20.1740.10">
    <property type="entry name" value="Amino acid/polyamine transporter I"/>
    <property type="match status" value="1"/>
</dbReference>
<dbReference type="InterPro" id="IPR002293">
    <property type="entry name" value="AA/rel_permease1"/>
</dbReference>
<keyword evidence="4 6" id="KW-1133">Transmembrane helix</keyword>
<reference evidence="8" key="1">
    <citation type="journal article" date="2019" name="Int. J. Syst. Evol. Microbiol.">
        <title>The Global Catalogue of Microorganisms (GCM) 10K type strain sequencing project: providing services to taxonomists for standard genome sequencing and annotation.</title>
        <authorList>
            <consortium name="The Broad Institute Genomics Platform"/>
            <consortium name="The Broad Institute Genome Sequencing Center for Infectious Disease"/>
            <person name="Wu L."/>
            <person name="Ma J."/>
        </authorList>
    </citation>
    <scope>NUCLEOTIDE SEQUENCE [LARGE SCALE GENOMIC DNA]</scope>
    <source>
        <strain evidence="8">JCM 6305</strain>
    </source>
</reference>
<dbReference type="PIRSF" id="PIRSF006060">
    <property type="entry name" value="AA_transporter"/>
    <property type="match status" value="1"/>
</dbReference>
<proteinExistence type="predicted"/>
<keyword evidence="2" id="KW-1003">Cell membrane</keyword>
<organism evidence="7 8">
    <name type="scientific">Streptomyces macrosporus</name>
    <dbReference type="NCBI Taxonomy" id="44032"/>
    <lineage>
        <taxon>Bacteria</taxon>
        <taxon>Bacillati</taxon>
        <taxon>Actinomycetota</taxon>
        <taxon>Actinomycetes</taxon>
        <taxon>Kitasatosporales</taxon>
        <taxon>Streptomycetaceae</taxon>
        <taxon>Streptomyces</taxon>
    </lineage>
</organism>
<dbReference type="EMBL" id="BAAASZ010000051">
    <property type="protein sequence ID" value="GAA2466307.1"/>
    <property type="molecule type" value="Genomic_DNA"/>
</dbReference>
<feature type="transmembrane region" description="Helical" evidence="6">
    <location>
        <begin position="285"/>
        <end position="308"/>
    </location>
</feature>